<proteinExistence type="predicted"/>
<dbReference type="InterPro" id="IPR036691">
    <property type="entry name" value="Endo/exonu/phosph_ase_sf"/>
</dbReference>
<dbReference type="Proteomes" id="UP000515154">
    <property type="component" value="Unplaced"/>
</dbReference>
<keyword evidence="2" id="KW-1185">Reference proteome</keyword>
<dbReference type="CDD" id="cd09076">
    <property type="entry name" value="L1-EN"/>
    <property type="match status" value="1"/>
</dbReference>
<dbReference type="InterPro" id="IPR027124">
    <property type="entry name" value="Swc5/CFDP1/2"/>
</dbReference>
<sequence>MGKGLAPYPVSSCCLANSSDKPFTDPSAQIVNNVNPFPTNVRIADSHKIATWNVRGLSSGKLDIVKSEMRRLNIDLLGISEVHWKNNGCFQSDDFVIYYSGNEHMKRNAVAFITSKKFSHFIESHTIISDRIILIHVRGKPLHLTFIQVYCPTTAANDYQINTFYDELQDSLRKTPKNAIIYILGDFNAKVGSLKHNDTVGNFGLGLRNDAGDRLIQFCEENRFRITNTCFQQPKRRLYTWTSPDGKTRNQIDYILCSNRWKSSITAIKTFPGADCGSDHELLVAKIRVRLSRIKHKKHGRNLDLRNIPSAFSAQVEENFKLLDTNGAAPEVLWLSIKSIINTAAEKHLSIKKSDSKCDWLSEDTIKIALCRREAKASGRKKDVVFLNAKFRHAVRKDKNEYWQKCCT</sequence>
<dbReference type="KEGG" id="osn:115229145"/>
<organism evidence="2 3">
    <name type="scientific">Octopus sinensis</name>
    <name type="common">East Asian common octopus</name>
    <dbReference type="NCBI Taxonomy" id="2607531"/>
    <lineage>
        <taxon>Eukaryota</taxon>
        <taxon>Metazoa</taxon>
        <taxon>Spiralia</taxon>
        <taxon>Lophotrochozoa</taxon>
        <taxon>Mollusca</taxon>
        <taxon>Cephalopoda</taxon>
        <taxon>Coleoidea</taxon>
        <taxon>Octopodiformes</taxon>
        <taxon>Octopoda</taxon>
        <taxon>Incirrata</taxon>
        <taxon>Octopodidae</taxon>
        <taxon>Octopus</taxon>
    </lineage>
</organism>
<reference evidence="3" key="1">
    <citation type="submission" date="2025-08" db="UniProtKB">
        <authorList>
            <consortium name="RefSeq"/>
        </authorList>
    </citation>
    <scope>IDENTIFICATION</scope>
</reference>
<evidence type="ECO:0000313" key="2">
    <source>
        <dbReference type="Proteomes" id="UP000515154"/>
    </source>
</evidence>
<dbReference type="RefSeq" id="XP_029655415.1">
    <property type="nucleotide sequence ID" value="XM_029799555.1"/>
</dbReference>
<dbReference type="Gene3D" id="3.60.10.10">
    <property type="entry name" value="Endonuclease/exonuclease/phosphatase"/>
    <property type="match status" value="1"/>
</dbReference>
<dbReference type="GO" id="GO:0003824">
    <property type="term" value="F:catalytic activity"/>
    <property type="evidence" value="ECO:0007669"/>
    <property type="project" value="InterPro"/>
</dbReference>
<dbReference type="InterPro" id="IPR005135">
    <property type="entry name" value="Endo/exonuclease/phosphatase"/>
</dbReference>
<feature type="domain" description="Endonuclease/exonuclease/phosphatase" evidence="1">
    <location>
        <begin position="50"/>
        <end position="280"/>
    </location>
</feature>
<dbReference type="SUPFAM" id="SSF56219">
    <property type="entry name" value="DNase I-like"/>
    <property type="match status" value="1"/>
</dbReference>
<gene>
    <name evidence="3" type="primary">LOC115229145</name>
</gene>
<dbReference type="Pfam" id="PF03372">
    <property type="entry name" value="Exo_endo_phos"/>
    <property type="match status" value="1"/>
</dbReference>
<accession>A0A6P7TZQ2</accession>
<evidence type="ECO:0000313" key="3">
    <source>
        <dbReference type="RefSeq" id="XP_029655415.1"/>
    </source>
</evidence>
<dbReference type="PANTHER" id="PTHR23227">
    <property type="entry name" value="BUCENTAUR RELATED"/>
    <property type="match status" value="1"/>
</dbReference>
<dbReference type="AlphaFoldDB" id="A0A6P7TZQ2"/>
<protein>
    <submittedName>
        <fullName evidence="3">Craniofacial development protein 2-like</fullName>
    </submittedName>
</protein>
<evidence type="ECO:0000259" key="1">
    <source>
        <dbReference type="Pfam" id="PF03372"/>
    </source>
</evidence>
<dbReference type="PANTHER" id="PTHR23227:SF85">
    <property type="entry name" value="CRANIOFACIAL DEVELOPMENT PROTEIN 2"/>
    <property type="match status" value="1"/>
</dbReference>
<name>A0A6P7TZQ2_9MOLL</name>